<dbReference type="RefSeq" id="WP_123222477.1">
    <property type="nucleotide sequence ID" value="NZ_RJSF01000030.1"/>
</dbReference>
<accession>A0A3N0GST8</accession>
<keyword evidence="3" id="KW-1185">Reference proteome</keyword>
<dbReference type="Proteomes" id="UP000279994">
    <property type="component" value="Unassembled WGS sequence"/>
</dbReference>
<dbReference type="AlphaFoldDB" id="A0A3N0GST8"/>
<organism evidence="2 3">
    <name type="scientific">Nocardioides pocheonensis</name>
    <dbReference type="NCBI Taxonomy" id="661485"/>
    <lineage>
        <taxon>Bacteria</taxon>
        <taxon>Bacillati</taxon>
        <taxon>Actinomycetota</taxon>
        <taxon>Actinomycetes</taxon>
        <taxon>Propionibacteriales</taxon>
        <taxon>Nocardioidaceae</taxon>
        <taxon>Nocardioides</taxon>
    </lineage>
</organism>
<comment type="caution">
    <text evidence="2">The sequence shown here is derived from an EMBL/GenBank/DDBJ whole genome shotgun (WGS) entry which is preliminary data.</text>
</comment>
<keyword evidence="1" id="KW-0732">Signal</keyword>
<dbReference type="EMBL" id="RJSF01000030">
    <property type="protein sequence ID" value="RNM15238.1"/>
    <property type="molecule type" value="Genomic_DNA"/>
</dbReference>
<evidence type="ECO:0000256" key="1">
    <source>
        <dbReference type="SAM" id="SignalP"/>
    </source>
</evidence>
<proteinExistence type="predicted"/>
<evidence type="ECO:0000313" key="3">
    <source>
        <dbReference type="Proteomes" id="UP000279994"/>
    </source>
</evidence>
<dbReference type="OrthoDB" id="2079373at2"/>
<reference evidence="2 3" key="1">
    <citation type="submission" date="2018-11" db="EMBL/GenBank/DDBJ databases">
        <authorList>
            <person name="Li F."/>
        </authorList>
    </citation>
    <scope>NUCLEOTIDE SEQUENCE [LARGE SCALE GENOMIC DNA]</scope>
    <source>
        <strain evidence="2 3">Gsoil 818</strain>
    </source>
</reference>
<evidence type="ECO:0000313" key="2">
    <source>
        <dbReference type="EMBL" id="RNM15238.1"/>
    </source>
</evidence>
<feature type="chain" id="PRO_5018205308" description="Peptidase" evidence="1">
    <location>
        <begin position="27"/>
        <end position="503"/>
    </location>
</feature>
<name>A0A3N0GST8_9ACTN</name>
<protein>
    <recommendedName>
        <fullName evidence="4">Peptidase</fullName>
    </recommendedName>
</protein>
<gene>
    <name evidence="2" type="ORF">EFL26_08520</name>
</gene>
<feature type="signal peptide" evidence="1">
    <location>
        <begin position="1"/>
        <end position="26"/>
    </location>
</feature>
<evidence type="ECO:0008006" key="4">
    <source>
        <dbReference type="Google" id="ProtNLM"/>
    </source>
</evidence>
<dbReference type="NCBIfam" id="NF045524">
    <property type="entry name" value="MXAN_6640_HExxH"/>
    <property type="match status" value="1"/>
</dbReference>
<sequence length="503" mass="54303">MRSPLRAGAVAGVAIALVLSLPSLTAAQPSSGHDGRHRLARAQARALLADVRAALVPGSPGRRVASRRTDLTMELRDLRLALPALSPAERASATALLGTFPPPSSTCGGLLSGGVIRTTHFCVHDGSADPAWATTTAETLEHVWSVEVDTLHFRPPVADGDGLFDVYLQNLSPGLYGACAPAQDSAHSTASCLLDDDFDPAEFHGAPAINSLEVTAAHEFFHAIQFAYDTTEDTWFMEGTAVWAEEQVYGEVNDYVQYLPFSAITHPLTPVDYKGVDGSDLYYRYGAVLFWKFLSGAFGDPGIVRRVWEYADGPAYSLQAVTSALAERGWSFPAAFARFGVWNTLPAGSYDDAGLYPGPTWWQVVGLGRHARDTGTRAVTLDHLTNAAMLVVPTGRLPRRTRLRILVDGPPPARMAHATVQLRRRDGAVQVLDVPLDGRGHGTIRFRFDPRRLSSVVVTLTNASTRMATCGTDPADRYSCAGLSADDGLAFSVRAKLRLPRRR</sequence>